<dbReference type="PANTHER" id="PTHR16897">
    <property type="entry name" value="OS10G0105400 PROTEIN"/>
    <property type="match status" value="1"/>
</dbReference>
<feature type="compositionally biased region" description="Basic and acidic residues" evidence="1">
    <location>
        <begin position="60"/>
        <end position="79"/>
    </location>
</feature>
<protein>
    <submittedName>
        <fullName evidence="2">Uncharacterized protein</fullName>
    </submittedName>
</protein>
<dbReference type="PANTHER" id="PTHR16897:SF20">
    <property type="entry name" value="C2H2-TYPE DOMAIN-CONTAINING PROTEIN"/>
    <property type="match status" value="1"/>
</dbReference>
<dbReference type="OrthoDB" id="567691at2759"/>
<evidence type="ECO:0000256" key="1">
    <source>
        <dbReference type="SAM" id="MobiDB-lite"/>
    </source>
</evidence>
<dbReference type="AlphaFoldDB" id="A0A3L6PRR3"/>
<name>A0A3L6PRR3_PANMI</name>
<dbReference type="STRING" id="4540.A0A3L6PRR3"/>
<accession>A0A3L6PRR3</accession>
<feature type="region of interest" description="Disordered" evidence="1">
    <location>
        <begin position="50"/>
        <end position="79"/>
    </location>
</feature>
<comment type="caution">
    <text evidence="2">The sequence shown here is derived from an EMBL/GenBank/DDBJ whole genome shotgun (WGS) entry which is preliminary data.</text>
</comment>
<keyword evidence="3" id="KW-1185">Reference proteome</keyword>
<evidence type="ECO:0000313" key="3">
    <source>
        <dbReference type="Proteomes" id="UP000275267"/>
    </source>
</evidence>
<dbReference type="Proteomes" id="UP000275267">
    <property type="component" value="Unassembled WGS sequence"/>
</dbReference>
<evidence type="ECO:0000313" key="2">
    <source>
        <dbReference type="EMBL" id="RLM61889.1"/>
    </source>
</evidence>
<dbReference type="EMBL" id="PQIB02000016">
    <property type="protein sequence ID" value="RLM61889.1"/>
    <property type="molecule type" value="Genomic_DNA"/>
</dbReference>
<proteinExistence type="predicted"/>
<sequence length="115" mass="13485">MHWVKKLYHLFLRIKVEDFIERLMHRLIVGDGFVTIIKDEMIRSFFEHAEEAEAEDESNAMDRESNDLDGDVTHPQKHAESPELVRKFLLDAAAVIFEEQVEKAFREGTAWQNAQ</sequence>
<gene>
    <name evidence="2" type="ORF">C2845_PM14G00640</name>
</gene>
<organism evidence="2 3">
    <name type="scientific">Panicum miliaceum</name>
    <name type="common">Proso millet</name>
    <name type="synonym">Broomcorn millet</name>
    <dbReference type="NCBI Taxonomy" id="4540"/>
    <lineage>
        <taxon>Eukaryota</taxon>
        <taxon>Viridiplantae</taxon>
        <taxon>Streptophyta</taxon>
        <taxon>Embryophyta</taxon>
        <taxon>Tracheophyta</taxon>
        <taxon>Spermatophyta</taxon>
        <taxon>Magnoliopsida</taxon>
        <taxon>Liliopsida</taxon>
        <taxon>Poales</taxon>
        <taxon>Poaceae</taxon>
        <taxon>PACMAD clade</taxon>
        <taxon>Panicoideae</taxon>
        <taxon>Panicodae</taxon>
        <taxon>Paniceae</taxon>
        <taxon>Panicinae</taxon>
        <taxon>Panicum</taxon>
        <taxon>Panicum sect. Panicum</taxon>
    </lineage>
</organism>
<reference evidence="3" key="1">
    <citation type="journal article" date="2019" name="Nat. Commun.">
        <title>The genome of broomcorn millet.</title>
        <authorList>
            <person name="Zou C."/>
            <person name="Miki D."/>
            <person name="Li D."/>
            <person name="Tang Q."/>
            <person name="Xiao L."/>
            <person name="Rajput S."/>
            <person name="Deng P."/>
            <person name="Jia W."/>
            <person name="Huang R."/>
            <person name="Zhang M."/>
            <person name="Sun Y."/>
            <person name="Hu J."/>
            <person name="Fu X."/>
            <person name="Schnable P.S."/>
            <person name="Li F."/>
            <person name="Zhang H."/>
            <person name="Feng B."/>
            <person name="Zhu X."/>
            <person name="Liu R."/>
            <person name="Schnable J.C."/>
            <person name="Zhu J.-K."/>
            <person name="Zhang H."/>
        </authorList>
    </citation>
    <scope>NUCLEOTIDE SEQUENCE [LARGE SCALE GENOMIC DNA]</scope>
</reference>